<dbReference type="AlphaFoldDB" id="A0AAW1XU00"/>
<evidence type="ECO:0000256" key="1">
    <source>
        <dbReference type="SAM" id="MobiDB-lite"/>
    </source>
</evidence>
<dbReference type="EMBL" id="JBEDUW010000003">
    <property type="protein sequence ID" value="KAK9940250.1"/>
    <property type="molecule type" value="Genomic_DNA"/>
</dbReference>
<evidence type="ECO:0000313" key="3">
    <source>
        <dbReference type="Proteomes" id="UP001457282"/>
    </source>
</evidence>
<keyword evidence="3" id="KW-1185">Reference proteome</keyword>
<protein>
    <submittedName>
        <fullName evidence="2">Uncharacterized protein</fullName>
    </submittedName>
</protein>
<organism evidence="2 3">
    <name type="scientific">Rubus argutus</name>
    <name type="common">Southern blackberry</name>
    <dbReference type="NCBI Taxonomy" id="59490"/>
    <lineage>
        <taxon>Eukaryota</taxon>
        <taxon>Viridiplantae</taxon>
        <taxon>Streptophyta</taxon>
        <taxon>Embryophyta</taxon>
        <taxon>Tracheophyta</taxon>
        <taxon>Spermatophyta</taxon>
        <taxon>Magnoliopsida</taxon>
        <taxon>eudicotyledons</taxon>
        <taxon>Gunneridae</taxon>
        <taxon>Pentapetalae</taxon>
        <taxon>rosids</taxon>
        <taxon>fabids</taxon>
        <taxon>Rosales</taxon>
        <taxon>Rosaceae</taxon>
        <taxon>Rosoideae</taxon>
        <taxon>Rosoideae incertae sedis</taxon>
        <taxon>Rubus</taxon>
    </lineage>
</organism>
<feature type="region of interest" description="Disordered" evidence="1">
    <location>
        <begin position="46"/>
        <end position="72"/>
    </location>
</feature>
<comment type="caution">
    <text evidence="2">The sequence shown here is derived from an EMBL/GenBank/DDBJ whole genome shotgun (WGS) entry which is preliminary data.</text>
</comment>
<gene>
    <name evidence="2" type="ORF">M0R45_016920</name>
</gene>
<dbReference type="Proteomes" id="UP001457282">
    <property type="component" value="Unassembled WGS sequence"/>
</dbReference>
<sequence>MAGLLRGRRRWIECPETSTGSVNDGVVWVIGMLTVVGLMVDGGSEVQQGNGREGVDLGDEGDAYEEGKGKWW</sequence>
<proteinExistence type="predicted"/>
<name>A0AAW1XU00_RUBAR</name>
<accession>A0AAW1XU00</accession>
<evidence type="ECO:0000313" key="2">
    <source>
        <dbReference type="EMBL" id="KAK9940250.1"/>
    </source>
</evidence>
<reference evidence="2 3" key="1">
    <citation type="journal article" date="2023" name="G3 (Bethesda)">
        <title>A chromosome-length genome assembly and annotation of blackberry (Rubus argutus, cv. 'Hillquist').</title>
        <authorList>
            <person name="Bruna T."/>
            <person name="Aryal R."/>
            <person name="Dudchenko O."/>
            <person name="Sargent D.J."/>
            <person name="Mead D."/>
            <person name="Buti M."/>
            <person name="Cavallini A."/>
            <person name="Hytonen T."/>
            <person name="Andres J."/>
            <person name="Pham M."/>
            <person name="Weisz D."/>
            <person name="Mascagni F."/>
            <person name="Usai G."/>
            <person name="Natali L."/>
            <person name="Bassil N."/>
            <person name="Fernandez G.E."/>
            <person name="Lomsadze A."/>
            <person name="Armour M."/>
            <person name="Olukolu B."/>
            <person name="Poorten T."/>
            <person name="Britton C."/>
            <person name="Davik J."/>
            <person name="Ashrafi H."/>
            <person name="Aiden E.L."/>
            <person name="Borodovsky M."/>
            <person name="Worthington M."/>
        </authorList>
    </citation>
    <scope>NUCLEOTIDE SEQUENCE [LARGE SCALE GENOMIC DNA]</scope>
    <source>
        <strain evidence="2">PI 553951</strain>
    </source>
</reference>